<organism evidence="1 2">
    <name type="scientific">Streblomastix strix</name>
    <dbReference type="NCBI Taxonomy" id="222440"/>
    <lineage>
        <taxon>Eukaryota</taxon>
        <taxon>Metamonada</taxon>
        <taxon>Preaxostyla</taxon>
        <taxon>Oxymonadida</taxon>
        <taxon>Streblomastigidae</taxon>
        <taxon>Streblomastix</taxon>
    </lineage>
</organism>
<evidence type="ECO:0000313" key="2">
    <source>
        <dbReference type="Proteomes" id="UP000324800"/>
    </source>
</evidence>
<gene>
    <name evidence="1" type="ORF">EZS28_000703</name>
</gene>
<sequence>MVYFDVKNQPMKNSAIIYWNEMKIRKIKKKHQLMEKKIKMEWKTWKDVWLMRITIMKKIIIIMKEIIIFFVIVAKIKMEIVQLEEFLLSDLSRQQMKCGLNRMTILNNRNI</sequence>
<proteinExistence type="predicted"/>
<name>A0A5J4XB81_9EUKA</name>
<protein>
    <submittedName>
        <fullName evidence="1">Uncharacterized protein</fullName>
    </submittedName>
</protein>
<comment type="caution">
    <text evidence="1">The sequence shown here is derived from an EMBL/GenBank/DDBJ whole genome shotgun (WGS) entry which is preliminary data.</text>
</comment>
<evidence type="ECO:0000313" key="1">
    <source>
        <dbReference type="EMBL" id="KAA6403765.1"/>
    </source>
</evidence>
<reference evidence="1 2" key="1">
    <citation type="submission" date="2019-03" db="EMBL/GenBank/DDBJ databases">
        <title>Single cell metagenomics reveals metabolic interactions within the superorganism composed of flagellate Streblomastix strix and complex community of Bacteroidetes bacteria on its surface.</title>
        <authorList>
            <person name="Treitli S.C."/>
            <person name="Kolisko M."/>
            <person name="Husnik F."/>
            <person name="Keeling P."/>
            <person name="Hampl V."/>
        </authorList>
    </citation>
    <scope>NUCLEOTIDE SEQUENCE [LARGE SCALE GENOMIC DNA]</scope>
    <source>
        <strain evidence="1">ST1C</strain>
    </source>
</reference>
<dbReference type="AlphaFoldDB" id="A0A5J4XB81"/>
<accession>A0A5J4XB81</accession>
<dbReference type="EMBL" id="SNRW01000063">
    <property type="protein sequence ID" value="KAA6403765.1"/>
    <property type="molecule type" value="Genomic_DNA"/>
</dbReference>
<dbReference type="Proteomes" id="UP000324800">
    <property type="component" value="Unassembled WGS sequence"/>
</dbReference>